<comment type="caution">
    <text evidence="5">The sequence shown here is derived from an EMBL/GenBank/DDBJ whole genome shotgun (WGS) entry which is preliminary data.</text>
</comment>
<keyword evidence="2" id="KW-0430">Lectin</keyword>
<organism evidence="5 6">
    <name type="scientific">Umbra pygmaea</name>
    <name type="common">Eastern mudminnow</name>
    <dbReference type="NCBI Taxonomy" id="75934"/>
    <lineage>
        <taxon>Eukaryota</taxon>
        <taxon>Metazoa</taxon>
        <taxon>Chordata</taxon>
        <taxon>Craniata</taxon>
        <taxon>Vertebrata</taxon>
        <taxon>Euteleostomi</taxon>
        <taxon>Actinopterygii</taxon>
        <taxon>Neopterygii</taxon>
        <taxon>Teleostei</taxon>
        <taxon>Protacanthopterygii</taxon>
        <taxon>Esociformes</taxon>
        <taxon>Umbridae</taxon>
        <taxon>Umbra</taxon>
    </lineage>
</organism>
<dbReference type="InterPro" id="IPR001304">
    <property type="entry name" value="C-type_lectin-like"/>
</dbReference>
<evidence type="ECO:0000256" key="3">
    <source>
        <dbReference type="SAM" id="MobiDB-lite"/>
    </source>
</evidence>
<evidence type="ECO:0000256" key="2">
    <source>
        <dbReference type="ARBA" id="ARBA00022734"/>
    </source>
</evidence>
<dbReference type="GO" id="GO:0030246">
    <property type="term" value="F:carbohydrate binding"/>
    <property type="evidence" value="ECO:0007669"/>
    <property type="project" value="UniProtKB-KW"/>
</dbReference>
<dbReference type="InterPro" id="IPR016186">
    <property type="entry name" value="C-type_lectin-like/link_sf"/>
</dbReference>
<protein>
    <recommendedName>
        <fullName evidence="4">C-type lectin domain-containing protein</fullName>
    </recommendedName>
</protein>
<dbReference type="PANTHER" id="PTHR45710">
    <property type="entry name" value="C-TYPE LECTIN DOMAIN-CONTAINING PROTEIN 180"/>
    <property type="match status" value="1"/>
</dbReference>
<dbReference type="CDD" id="cd03590">
    <property type="entry name" value="CLECT_DC-SIGN_like"/>
    <property type="match status" value="1"/>
</dbReference>
<keyword evidence="6" id="KW-1185">Reference proteome</keyword>
<dbReference type="Pfam" id="PF00059">
    <property type="entry name" value="Lectin_C"/>
    <property type="match status" value="1"/>
</dbReference>
<name>A0ABD0WT94_UMBPY</name>
<dbReference type="AlphaFoldDB" id="A0ABD0WT94"/>
<feature type="domain" description="C-type lectin" evidence="4">
    <location>
        <begin position="88"/>
        <end position="156"/>
    </location>
</feature>
<dbReference type="Proteomes" id="UP001557470">
    <property type="component" value="Unassembled WGS sequence"/>
</dbReference>
<dbReference type="InterPro" id="IPR033989">
    <property type="entry name" value="CD209-like_CTLD"/>
</dbReference>
<dbReference type="SUPFAM" id="SSF56436">
    <property type="entry name" value="C-type lectin-like"/>
    <property type="match status" value="1"/>
</dbReference>
<evidence type="ECO:0000313" key="5">
    <source>
        <dbReference type="EMBL" id="KAL0968801.1"/>
    </source>
</evidence>
<dbReference type="Gene3D" id="3.10.100.10">
    <property type="entry name" value="Mannose-Binding Protein A, subunit A"/>
    <property type="match status" value="1"/>
</dbReference>
<evidence type="ECO:0000256" key="1">
    <source>
        <dbReference type="ARBA" id="ARBA00004401"/>
    </source>
</evidence>
<dbReference type="PROSITE" id="PS50041">
    <property type="entry name" value="C_TYPE_LECTIN_2"/>
    <property type="match status" value="1"/>
</dbReference>
<dbReference type="GO" id="GO:0005886">
    <property type="term" value="C:plasma membrane"/>
    <property type="evidence" value="ECO:0007669"/>
    <property type="project" value="UniProtKB-SubCell"/>
</dbReference>
<proteinExistence type="predicted"/>
<accession>A0ABD0WT94</accession>
<feature type="compositionally biased region" description="Basic and acidic residues" evidence="3">
    <location>
        <begin position="33"/>
        <end position="48"/>
    </location>
</feature>
<evidence type="ECO:0000313" key="6">
    <source>
        <dbReference type="Proteomes" id="UP001557470"/>
    </source>
</evidence>
<evidence type="ECO:0000259" key="4">
    <source>
        <dbReference type="PROSITE" id="PS50041"/>
    </source>
</evidence>
<reference evidence="5 6" key="1">
    <citation type="submission" date="2024-06" db="EMBL/GenBank/DDBJ databases">
        <authorList>
            <person name="Pan Q."/>
            <person name="Wen M."/>
            <person name="Jouanno E."/>
            <person name="Zahm M."/>
            <person name="Klopp C."/>
            <person name="Cabau C."/>
            <person name="Louis A."/>
            <person name="Berthelot C."/>
            <person name="Parey E."/>
            <person name="Roest Crollius H."/>
            <person name="Montfort J."/>
            <person name="Robinson-Rechavi M."/>
            <person name="Bouchez O."/>
            <person name="Lampietro C."/>
            <person name="Lopez Roques C."/>
            <person name="Donnadieu C."/>
            <person name="Postlethwait J."/>
            <person name="Bobe J."/>
            <person name="Verreycken H."/>
            <person name="Guiguen Y."/>
        </authorList>
    </citation>
    <scope>NUCLEOTIDE SEQUENCE [LARGE SCALE GENOMIC DNA]</scope>
    <source>
        <strain evidence="5">Up_M1</strain>
        <tissue evidence="5">Testis</tissue>
    </source>
</reference>
<dbReference type="InterPro" id="IPR050828">
    <property type="entry name" value="C-type_lectin/matrix_domain"/>
</dbReference>
<comment type="subcellular location">
    <subcellularLocation>
        <location evidence="1">Cell membrane</location>
        <topology evidence="1">Single-pass type II membrane protein</topology>
    </subcellularLocation>
</comment>
<feature type="region of interest" description="Disordered" evidence="3">
    <location>
        <begin position="30"/>
        <end position="66"/>
    </location>
</feature>
<gene>
    <name evidence="5" type="ORF">UPYG_G00272040</name>
</gene>
<sequence>MSEAIYAKPDMRKWKFTKGKMEERMVDIYVNADKQRDGDTRTTTHETEDTAVDNGPGDQSSEPDSSMKRFRVSAVCLEQLCLNGWRYFGSSFYFISTEKKTWEESRLDCQSRGADLVIINSEQEQRFLFNLKMEAWIGLTDKDEEGTWKWVDGTVLTRGTCNQERKKSKEHPSNLVLGRTRSMKTLITPYTETHFQIQDVGVHCSVLNEQNHKEE</sequence>
<dbReference type="SMART" id="SM00034">
    <property type="entry name" value="CLECT"/>
    <property type="match status" value="1"/>
</dbReference>
<dbReference type="EMBL" id="JAGEUA010000008">
    <property type="protein sequence ID" value="KAL0968801.1"/>
    <property type="molecule type" value="Genomic_DNA"/>
</dbReference>
<dbReference type="PANTHER" id="PTHR45710:SF8">
    <property type="entry name" value="RERATING FAMILY MEMBER 4"/>
    <property type="match status" value="1"/>
</dbReference>
<dbReference type="InterPro" id="IPR016187">
    <property type="entry name" value="CTDL_fold"/>
</dbReference>